<gene>
    <name evidence="2" type="ORF">FSUBG_13864</name>
</gene>
<organism evidence="2 3">
    <name type="scientific">Gibberella subglutinans</name>
    <name type="common">Fusarium subglutinans</name>
    <dbReference type="NCBI Taxonomy" id="42677"/>
    <lineage>
        <taxon>Eukaryota</taxon>
        <taxon>Fungi</taxon>
        <taxon>Dikarya</taxon>
        <taxon>Ascomycota</taxon>
        <taxon>Pezizomycotina</taxon>
        <taxon>Sordariomycetes</taxon>
        <taxon>Hypocreomycetidae</taxon>
        <taxon>Hypocreales</taxon>
        <taxon>Nectriaceae</taxon>
        <taxon>Fusarium</taxon>
        <taxon>Fusarium fujikuroi species complex</taxon>
    </lineage>
</organism>
<name>A0A8H5KNP8_GIBSU</name>
<proteinExistence type="predicted"/>
<dbReference type="EMBL" id="JAAOAV010000413">
    <property type="protein sequence ID" value="KAF5575741.1"/>
    <property type="molecule type" value="Genomic_DNA"/>
</dbReference>
<dbReference type="RefSeq" id="XP_036530674.1">
    <property type="nucleotide sequence ID" value="XM_036678799.1"/>
</dbReference>
<dbReference type="GeneID" id="59313517"/>
<evidence type="ECO:0000256" key="1">
    <source>
        <dbReference type="SAM" id="MobiDB-lite"/>
    </source>
</evidence>
<feature type="compositionally biased region" description="Basic and acidic residues" evidence="1">
    <location>
        <begin position="1"/>
        <end position="18"/>
    </location>
</feature>
<protein>
    <submittedName>
        <fullName evidence="2">Uncharacterized protein</fullName>
    </submittedName>
</protein>
<dbReference type="Proteomes" id="UP000547976">
    <property type="component" value="Unassembled WGS sequence"/>
</dbReference>
<feature type="compositionally biased region" description="Basic and acidic residues" evidence="1">
    <location>
        <begin position="27"/>
        <end position="50"/>
    </location>
</feature>
<keyword evidence="3" id="KW-1185">Reference proteome</keyword>
<evidence type="ECO:0000313" key="2">
    <source>
        <dbReference type="EMBL" id="KAF5575741.1"/>
    </source>
</evidence>
<accession>A0A8H5KNP8</accession>
<feature type="region of interest" description="Disordered" evidence="1">
    <location>
        <begin position="1"/>
        <end position="50"/>
    </location>
</feature>
<reference evidence="2 3" key="1">
    <citation type="submission" date="2020-05" db="EMBL/GenBank/DDBJ databases">
        <title>Identification and distribution of gene clusters putatively required for synthesis of sphingolipid metabolism inhibitors in phylogenetically diverse species of the filamentous fungus Fusarium.</title>
        <authorList>
            <person name="Kim H.-S."/>
            <person name="Busman M."/>
            <person name="Brown D.W."/>
            <person name="Divon H."/>
            <person name="Uhlig S."/>
            <person name="Proctor R.H."/>
        </authorList>
    </citation>
    <scope>NUCLEOTIDE SEQUENCE [LARGE SCALE GENOMIC DNA]</scope>
    <source>
        <strain evidence="2 3">NRRL 66333</strain>
    </source>
</reference>
<comment type="caution">
    <text evidence="2">The sequence shown here is derived from an EMBL/GenBank/DDBJ whole genome shotgun (WGS) entry which is preliminary data.</text>
</comment>
<dbReference type="AlphaFoldDB" id="A0A8H5KNP8"/>
<dbReference type="OrthoDB" id="5986190at2759"/>
<sequence length="241" mass="27313">MMMRLRHDSRDAEPERRPFPTASAVVPDRDYYLQSTQDHRHDPDHEQDRPMEVRKARPVLVLESLEVRLAEEEGSVEIESPRANEQLDRPDLLAAVRGEIEARSRRVMALDNADDLRLFGIGQRSNGEGTNESLYKYIPHALQGTVLWTSRDARAAGTLVGARRGVEVKSMAIDEATLLLMKMRDKPLTAEEAPEEGGVDALLEELRCLLLAILQTGASMRRILMTAEQYLDLLRQGMSRW</sequence>
<evidence type="ECO:0000313" key="3">
    <source>
        <dbReference type="Proteomes" id="UP000547976"/>
    </source>
</evidence>